<gene>
    <name evidence="5" type="ORF">H0S81_10725</name>
</gene>
<dbReference type="CDD" id="cd00090">
    <property type="entry name" value="HTH_ARSR"/>
    <property type="match status" value="1"/>
</dbReference>
<keyword evidence="3" id="KW-0804">Transcription</keyword>
<dbReference type="Pfam" id="PF01022">
    <property type="entry name" value="HTH_5"/>
    <property type="match status" value="1"/>
</dbReference>
<evidence type="ECO:0000259" key="4">
    <source>
        <dbReference type="PROSITE" id="PS50987"/>
    </source>
</evidence>
<dbReference type="InterPro" id="IPR036388">
    <property type="entry name" value="WH-like_DNA-bd_sf"/>
</dbReference>
<evidence type="ECO:0000313" key="5">
    <source>
        <dbReference type="EMBL" id="MBG0780384.1"/>
    </source>
</evidence>
<protein>
    <submittedName>
        <fullName evidence="5">Winged helix-turn-helix transcriptional regulator</fullName>
    </submittedName>
</protein>
<dbReference type="GO" id="GO:0003700">
    <property type="term" value="F:DNA-binding transcription factor activity"/>
    <property type="evidence" value="ECO:0007669"/>
    <property type="project" value="InterPro"/>
</dbReference>
<keyword evidence="1" id="KW-0805">Transcription regulation</keyword>
<reference evidence="5" key="1">
    <citation type="submission" date="2020-07" db="EMBL/GenBank/DDBJ databases">
        <title>Severe corrosion of carbon steel in oil field produced water can be linked to methanogenic archaea containing a special type of NiFe hydrogenase.</title>
        <authorList>
            <person name="Lahme S."/>
            <person name="Mand J."/>
            <person name="Longwell J."/>
            <person name="Smith R."/>
            <person name="Enning D."/>
        </authorList>
    </citation>
    <scope>NUCLEOTIDE SEQUENCE</scope>
    <source>
        <strain evidence="5">MIC098Bin6</strain>
    </source>
</reference>
<proteinExistence type="predicted"/>
<dbReference type="GO" id="GO:0003677">
    <property type="term" value="F:DNA binding"/>
    <property type="evidence" value="ECO:0007669"/>
    <property type="project" value="UniProtKB-KW"/>
</dbReference>
<feature type="domain" description="HTH arsR-type" evidence="4">
    <location>
        <begin position="1"/>
        <end position="93"/>
    </location>
</feature>
<accession>A0A931CZ77</accession>
<dbReference type="InterPro" id="IPR051081">
    <property type="entry name" value="HTH_MetalResp_TranReg"/>
</dbReference>
<evidence type="ECO:0000256" key="1">
    <source>
        <dbReference type="ARBA" id="ARBA00023015"/>
    </source>
</evidence>
<dbReference type="PRINTS" id="PR00778">
    <property type="entry name" value="HTHARSR"/>
</dbReference>
<dbReference type="SUPFAM" id="SSF46785">
    <property type="entry name" value="Winged helix' DNA-binding domain"/>
    <property type="match status" value="1"/>
</dbReference>
<sequence length="99" mass="11273">MPPVEEAARVFKILSVETRVKMIDLLRRRSLCVNALARTLNISPAAVSQHLRILRDADVVIAEKRGYFVHYRINEQTLERWRKTADQILSPGPGGFLCS</sequence>
<dbReference type="Proteomes" id="UP000706172">
    <property type="component" value="Unassembled WGS sequence"/>
</dbReference>
<dbReference type="PANTHER" id="PTHR33154:SF18">
    <property type="entry name" value="ARSENICAL RESISTANCE OPERON REPRESSOR"/>
    <property type="match status" value="1"/>
</dbReference>
<organism evidence="5 6">
    <name type="scientific">Desulfotignum balticum</name>
    <dbReference type="NCBI Taxonomy" id="115781"/>
    <lineage>
        <taxon>Bacteria</taxon>
        <taxon>Pseudomonadati</taxon>
        <taxon>Thermodesulfobacteriota</taxon>
        <taxon>Desulfobacteria</taxon>
        <taxon>Desulfobacterales</taxon>
        <taxon>Desulfobacteraceae</taxon>
        <taxon>Desulfotignum</taxon>
    </lineage>
</organism>
<dbReference type="AlphaFoldDB" id="A0A931CZ77"/>
<evidence type="ECO:0000256" key="3">
    <source>
        <dbReference type="ARBA" id="ARBA00023163"/>
    </source>
</evidence>
<dbReference type="EMBL" id="JACCQK010000703">
    <property type="protein sequence ID" value="MBG0780384.1"/>
    <property type="molecule type" value="Genomic_DNA"/>
</dbReference>
<comment type="caution">
    <text evidence="5">The sequence shown here is derived from an EMBL/GenBank/DDBJ whole genome shotgun (WGS) entry which is preliminary data.</text>
</comment>
<keyword evidence="2" id="KW-0238">DNA-binding</keyword>
<dbReference type="NCBIfam" id="NF033788">
    <property type="entry name" value="HTH_metalloreg"/>
    <property type="match status" value="1"/>
</dbReference>
<evidence type="ECO:0000256" key="2">
    <source>
        <dbReference type="ARBA" id="ARBA00023125"/>
    </source>
</evidence>
<name>A0A931CZ77_9BACT</name>
<dbReference type="InterPro" id="IPR011991">
    <property type="entry name" value="ArsR-like_HTH"/>
</dbReference>
<dbReference type="InterPro" id="IPR001845">
    <property type="entry name" value="HTH_ArsR_DNA-bd_dom"/>
</dbReference>
<evidence type="ECO:0000313" key="6">
    <source>
        <dbReference type="Proteomes" id="UP000706172"/>
    </source>
</evidence>
<dbReference type="InterPro" id="IPR036390">
    <property type="entry name" value="WH_DNA-bd_sf"/>
</dbReference>
<dbReference type="SMART" id="SM00418">
    <property type="entry name" value="HTH_ARSR"/>
    <property type="match status" value="1"/>
</dbReference>
<dbReference type="PROSITE" id="PS50987">
    <property type="entry name" value="HTH_ARSR_2"/>
    <property type="match status" value="1"/>
</dbReference>
<dbReference type="Gene3D" id="1.10.10.10">
    <property type="entry name" value="Winged helix-like DNA-binding domain superfamily/Winged helix DNA-binding domain"/>
    <property type="match status" value="1"/>
</dbReference>
<dbReference type="PANTHER" id="PTHR33154">
    <property type="entry name" value="TRANSCRIPTIONAL REGULATOR, ARSR FAMILY"/>
    <property type="match status" value="1"/>
</dbReference>